<name>A0AB34FDX1_9HYPO</name>
<dbReference type="Proteomes" id="UP001163105">
    <property type="component" value="Unassembled WGS sequence"/>
</dbReference>
<sequence length="386" mass="41983">MSAKKWEDLATQLASEANRGRQTLEAQETQLSLKDFKPNNDVLAVLTQYAHLLLSHSSLDAETLRQSLAEFTALHSQLCLLAESIQEQLFPRPNRRAVRQKEGAAESGGAGSAVNEDHLVGKGKEPAAVGKEEPTAATKSGAVLGQGAETVSDRDLIAAECKTRRVLWYNWYFVACLITFIQSRLPHGSGIPSWRSAKAVLVANGVVNHAFRIYGASAFYVLDCYSAIQYLLSKSTLLHLQKSRDVAIKAAISFPLEYEDFFPPGLELVYCPAFLIAEKTGCPYVTRLTSGVPKLTVQSRLQDVCYAIGLGEVGDRLKHISLPEEGVDMCMAIKASVMEKDLVNAEPLCSSAIGPASAGVVNTFPITSFGILGELQRALYDAFETR</sequence>
<dbReference type="EMBL" id="JAQHRD010000017">
    <property type="protein sequence ID" value="KAJ6436712.1"/>
    <property type="molecule type" value="Genomic_DNA"/>
</dbReference>
<accession>A0AB34FDX1</accession>
<comment type="caution">
    <text evidence="2">The sequence shown here is derived from an EMBL/GenBank/DDBJ whole genome shotgun (WGS) entry which is preliminary data.</text>
</comment>
<feature type="region of interest" description="Disordered" evidence="1">
    <location>
        <begin position="93"/>
        <end position="117"/>
    </location>
</feature>
<protein>
    <submittedName>
        <fullName evidence="2">Endonuclease/exonuclease/phosphatase</fullName>
    </submittedName>
</protein>
<proteinExistence type="predicted"/>
<gene>
    <name evidence="2" type="ORF">O9K51_10676</name>
</gene>
<evidence type="ECO:0000313" key="3">
    <source>
        <dbReference type="Proteomes" id="UP001163105"/>
    </source>
</evidence>
<reference evidence="2" key="1">
    <citation type="submission" date="2023-01" db="EMBL/GenBank/DDBJ databases">
        <title>The growth and conidiation of Purpureocillium lavendulum are regulated by nitrogen source and histone H3K14 acetylation.</title>
        <authorList>
            <person name="Tang P."/>
            <person name="Han J."/>
            <person name="Zhang C."/>
            <person name="Tang P."/>
            <person name="Qi F."/>
            <person name="Zhang K."/>
            <person name="Liang L."/>
        </authorList>
    </citation>
    <scope>NUCLEOTIDE SEQUENCE</scope>
    <source>
        <strain evidence="2">YMF1.00683</strain>
    </source>
</reference>
<dbReference type="AlphaFoldDB" id="A0AB34FDX1"/>
<dbReference type="GO" id="GO:0004519">
    <property type="term" value="F:endonuclease activity"/>
    <property type="evidence" value="ECO:0007669"/>
    <property type="project" value="UniProtKB-KW"/>
</dbReference>
<keyword evidence="2" id="KW-0540">Nuclease</keyword>
<evidence type="ECO:0000313" key="2">
    <source>
        <dbReference type="EMBL" id="KAJ6436712.1"/>
    </source>
</evidence>
<keyword evidence="2" id="KW-0378">Hydrolase</keyword>
<keyword evidence="2" id="KW-0255">Endonuclease</keyword>
<organism evidence="2 3">
    <name type="scientific">Purpureocillium lavendulum</name>
    <dbReference type="NCBI Taxonomy" id="1247861"/>
    <lineage>
        <taxon>Eukaryota</taxon>
        <taxon>Fungi</taxon>
        <taxon>Dikarya</taxon>
        <taxon>Ascomycota</taxon>
        <taxon>Pezizomycotina</taxon>
        <taxon>Sordariomycetes</taxon>
        <taxon>Hypocreomycetidae</taxon>
        <taxon>Hypocreales</taxon>
        <taxon>Ophiocordycipitaceae</taxon>
        <taxon>Purpureocillium</taxon>
    </lineage>
</organism>
<keyword evidence="3" id="KW-1185">Reference proteome</keyword>
<evidence type="ECO:0000256" key="1">
    <source>
        <dbReference type="SAM" id="MobiDB-lite"/>
    </source>
</evidence>